<evidence type="ECO:0000256" key="13">
    <source>
        <dbReference type="ARBA" id="ARBA00038359"/>
    </source>
</evidence>
<keyword evidence="7 15" id="KW-0812">Transmembrane</keyword>
<feature type="transmembrane region" description="Helical" evidence="15">
    <location>
        <begin position="175"/>
        <end position="199"/>
    </location>
</feature>
<feature type="transmembrane region" description="Helical" evidence="15">
    <location>
        <begin position="112"/>
        <end position="134"/>
    </location>
</feature>
<feature type="transmembrane region" description="Helical" evidence="15">
    <location>
        <begin position="292"/>
        <end position="312"/>
    </location>
</feature>
<feature type="disulfide bond" evidence="14">
    <location>
        <begin position="39"/>
        <end position="72"/>
    </location>
</feature>
<keyword evidence="11 14" id="KW-1015">Disulfide bond</keyword>
<keyword evidence="9 15" id="KW-1133">Transmembrane helix</keyword>
<evidence type="ECO:0000256" key="7">
    <source>
        <dbReference type="ARBA" id="ARBA00022692"/>
    </source>
</evidence>
<dbReference type="PANTHER" id="PTHR33048:SF143">
    <property type="entry name" value="EXTRACELLULAR MEMBRANE PROTEIN CFEM DOMAIN-CONTAINING PROTEIN-RELATED"/>
    <property type="match status" value="1"/>
</dbReference>
<keyword evidence="14" id="KW-0349">Heme</keyword>
<protein>
    <recommendedName>
        <fullName evidence="16">CFEM domain-containing protein</fullName>
    </recommendedName>
</protein>
<dbReference type="InterPro" id="IPR052337">
    <property type="entry name" value="SAT4-like"/>
</dbReference>
<comment type="similarity">
    <text evidence="4">Belongs to the RBT5 family.</text>
</comment>
<evidence type="ECO:0000256" key="8">
    <source>
        <dbReference type="ARBA" id="ARBA00022729"/>
    </source>
</evidence>
<evidence type="ECO:0000256" key="3">
    <source>
        <dbReference type="ARBA" id="ARBA00004613"/>
    </source>
</evidence>
<keyword evidence="18" id="KW-1185">Reference proteome</keyword>
<organism evidence="17 18">
    <name type="scientific">Aspergillus violaceofuscus (strain CBS 115571)</name>
    <dbReference type="NCBI Taxonomy" id="1450538"/>
    <lineage>
        <taxon>Eukaryota</taxon>
        <taxon>Fungi</taxon>
        <taxon>Dikarya</taxon>
        <taxon>Ascomycota</taxon>
        <taxon>Pezizomycotina</taxon>
        <taxon>Eurotiomycetes</taxon>
        <taxon>Eurotiomycetidae</taxon>
        <taxon>Eurotiales</taxon>
        <taxon>Aspergillaceae</taxon>
        <taxon>Aspergillus</taxon>
    </lineage>
</organism>
<evidence type="ECO:0000256" key="6">
    <source>
        <dbReference type="ARBA" id="ARBA00022622"/>
    </source>
</evidence>
<evidence type="ECO:0000256" key="10">
    <source>
        <dbReference type="ARBA" id="ARBA00023136"/>
    </source>
</evidence>
<keyword evidence="10 15" id="KW-0472">Membrane</keyword>
<keyword evidence="14" id="KW-0479">Metal-binding</keyword>
<dbReference type="OMA" id="NITAIMC"/>
<gene>
    <name evidence="17" type="ORF">BO99DRAFT_384342</name>
</gene>
<feature type="transmembrane region" description="Helical" evidence="15">
    <location>
        <begin position="82"/>
        <end position="100"/>
    </location>
</feature>
<evidence type="ECO:0000256" key="9">
    <source>
        <dbReference type="ARBA" id="ARBA00022989"/>
    </source>
</evidence>
<keyword evidence="6" id="KW-0336">GPI-anchor</keyword>
<dbReference type="EMBL" id="KZ825133">
    <property type="protein sequence ID" value="PYI19573.1"/>
    <property type="molecule type" value="Genomic_DNA"/>
</dbReference>
<evidence type="ECO:0000256" key="12">
    <source>
        <dbReference type="ARBA" id="ARBA00023288"/>
    </source>
</evidence>
<feature type="binding site" description="axial binding residue" evidence="14">
    <location>
        <position position="34"/>
    </location>
    <ligand>
        <name>heme</name>
        <dbReference type="ChEBI" id="CHEBI:30413"/>
    </ligand>
    <ligandPart>
        <name>Fe</name>
        <dbReference type="ChEBI" id="CHEBI:18248"/>
    </ligandPart>
</feature>
<evidence type="ECO:0000256" key="1">
    <source>
        <dbReference type="ARBA" id="ARBA00004141"/>
    </source>
</evidence>
<accession>A0A2V5HE12</accession>
<feature type="transmembrane region" description="Helical" evidence="15">
    <location>
        <begin position="211"/>
        <end position="239"/>
    </location>
</feature>
<dbReference type="AlphaFoldDB" id="A0A2V5HE12"/>
<dbReference type="Proteomes" id="UP000249829">
    <property type="component" value="Unassembled WGS sequence"/>
</dbReference>
<dbReference type="GO" id="GO:0046872">
    <property type="term" value="F:metal ion binding"/>
    <property type="evidence" value="ECO:0007669"/>
    <property type="project" value="UniProtKB-UniRule"/>
</dbReference>
<reference evidence="17 18" key="1">
    <citation type="submission" date="2018-02" db="EMBL/GenBank/DDBJ databases">
        <title>The genomes of Aspergillus section Nigri reveals drivers in fungal speciation.</title>
        <authorList>
            <consortium name="DOE Joint Genome Institute"/>
            <person name="Vesth T.C."/>
            <person name="Nybo J."/>
            <person name="Theobald S."/>
            <person name="Brandl J."/>
            <person name="Frisvad J.C."/>
            <person name="Nielsen K.F."/>
            <person name="Lyhne E.K."/>
            <person name="Kogle M.E."/>
            <person name="Kuo A."/>
            <person name="Riley R."/>
            <person name="Clum A."/>
            <person name="Nolan M."/>
            <person name="Lipzen A."/>
            <person name="Salamov A."/>
            <person name="Henrissat B."/>
            <person name="Wiebenga A."/>
            <person name="De vries R.P."/>
            <person name="Grigoriev I.V."/>
            <person name="Mortensen U.H."/>
            <person name="Andersen M.R."/>
            <person name="Baker S.E."/>
        </authorList>
    </citation>
    <scope>NUCLEOTIDE SEQUENCE [LARGE SCALE GENOMIC DNA]</scope>
    <source>
        <strain evidence="17 18">CBS 115571</strain>
    </source>
</reference>
<dbReference type="GO" id="GO:0005576">
    <property type="term" value="C:extracellular region"/>
    <property type="evidence" value="ECO:0007669"/>
    <property type="project" value="UniProtKB-SubCell"/>
</dbReference>
<sequence length="406" mass="44965">MNSTLLPEFLSDLPACAAQCFETAMNVSSCATTDRWCICTGESILGTALGCYSLSCTPKQNLFSTNYTRAACGIHEESKASLTPALAGSLGMLAFIMTCLRMAQRTMMKRSFGWDDGLILMAMACAAILNIMAFPMQKHGLGTNIWTIPFKDITNQLKVCHASTPLGFSLTRTQLLLIAEIFYMPAEALTQLSFLAFYLRIFPPGNFRYIVYTLAGISICFGISNTLIMIFQCLPVSYFWNSWSGETTGHCIDINTYSWYRAAMQIAMDLSIIALPIYPLSKLALSRRKKTLVLLMFCTGFLITVVSCLRLQSLIRFSKSANISMDNNPAIYWSMVECDVAIVCACMPCLPALLKPLLPACFGSRYYASSDNERTPPVKLERIRRKDEFSVLSTAVSEDALMASRG</sequence>
<name>A0A2V5HE12_ASPV1</name>
<dbReference type="InterPro" id="IPR049326">
    <property type="entry name" value="Rhodopsin_dom_fungi"/>
</dbReference>
<keyword evidence="5" id="KW-0964">Secreted</keyword>
<evidence type="ECO:0000313" key="17">
    <source>
        <dbReference type="EMBL" id="PYI19573.1"/>
    </source>
</evidence>
<dbReference type="Pfam" id="PF05730">
    <property type="entry name" value="CFEM"/>
    <property type="match status" value="1"/>
</dbReference>
<dbReference type="PROSITE" id="PS52012">
    <property type="entry name" value="CFEM"/>
    <property type="match status" value="1"/>
</dbReference>
<keyword evidence="14" id="KW-0408">Iron</keyword>
<evidence type="ECO:0000313" key="18">
    <source>
        <dbReference type="Proteomes" id="UP000249829"/>
    </source>
</evidence>
<feature type="disulfide bond" evidence="14">
    <location>
        <begin position="20"/>
        <end position="51"/>
    </location>
</feature>
<feature type="transmembrane region" description="Helical" evidence="15">
    <location>
        <begin position="259"/>
        <end position="280"/>
    </location>
</feature>
<evidence type="ECO:0000256" key="4">
    <source>
        <dbReference type="ARBA" id="ARBA00010031"/>
    </source>
</evidence>
<evidence type="ECO:0000256" key="11">
    <source>
        <dbReference type="ARBA" id="ARBA00023157"/>
    </source>
</evidence>
<comment type="similarity">
    <text evidence="13">Belongs to the SAT4 family.</text>
</comment>
<comment type="subcellular location">
    <subcellularLocation>
        <location evidence="2">Membrane</location>
        <topology evidence="2">Lipid-anchor</topology>
        <topology evidence="2">GPI-anchor</topology>
    </subcellularLocation>
    <subcellularLocation>
        <location evidence="1">Membrane</location>
        <topology evidence="1">Multi-pass membrane protein</topology>
    </subcellularLocation>
    <subcellularLocation>
        <location evidence="3">Secreted</location>
    </subcellularLocation>
</comment>
<evidence type="ECO:0000256" key="2">
    <source>
        <dbReference type="ARBA" id="ARBA00004589"/>
    </source>
</evidence>
<keyword evidence="6" id="KW-0325">Glycoprotein</keyword>
<keyword evidence="12" id="KW-0449">Lipoprotein</keyword>
<feature type="disulfide bond" evidence="14">
    <location>
        <begin position="16"/>
        <end position="56"/>
    </location>
</feature>
<dbReference type="GO" id="GO:0098552">
    <property type="term" value="C:side of membrane"/>
    <property type="evidence" value="ECO:0007669"/>
    <property type="project" value="UniProtKB-KW"/>
</dbReference>
<keyword evidence="8" id="KW-0732">Signal</keyword>
<dbReference type="InterPro" id="IPR008427">
    <property type="entry name" value="Extracellular_membr_CFEM_dom"/>
</dbReference>
<dbReference type="PANTHER" id="PTHR33048">
    <property type="entry name" value="PTH11-LIKE INTEGRAL MEMBRANE PROTEIN (AFU_ORTHOLOGUE AFUA_5G11245)"/>
    <property type="match status" value="1"/>
</dbReference>
<feature type="disulfide bond" evidence="14">
    <location>
        <begin position="30"/>
        <end position="37"/>
    </location>
</feature>
<proteinExistence type="inferred from homology"/>
<evidence type="ECO:0000256" key="15">
    <source>
        <dbReference type="SAM" id="Phobius"/>
    </source>
</evidence>
<dbReference type="Pfam" id="PF20684">
    <property type="entry name" value="Fung_rhodopsin"/>
    <property type="match status" value="1"/>
</dbReference>
<evidence type="ECO:0000259" key="16">
    <source>
        <dbReference type="PROSITE" id="PS52012"/>
    </source>
</evidence>
<evidence type="ECO:0000256" key="14">
    <source>
        <dbReference type="PROSITE-ProRule" id="PRU01356"/>
    </source>
</evidence>
<feature type="domain" description="CFEM" evidence="16">
    <location>
        <begin position="1"/>
        <end position="98"/>
    </location>
</feature>
<evidence type="ECO:0000256" key="5">
    <source>
        <dbReference type="ARBA" id="ARBA00022525"/>
    </source>
</evidence>